<accession>A0A3P3DW34</accession>
<dbReference type="PIRSF" id="PIRSF500176">
    <property type="entry name" value="L_ASNase"/>
    <property type="match status" value="1"/>
</dbReference>
<evidence type="ECO:0000259" key="6">
    <source>
        <dbReference type="Pfam" id="PF17763"/>
    </source>
</evidence>
<dbReference type="CDD" id="cd08964">
    <property type="entry name" value="L-asparaginase_II"/>
    <property type="match status" value="1"/>
</dbReference>
<dbReference type="EMBL" id="RRAZ01000002">
    <property type="protein sequence ID" value="RRH78204.1"/>
    <property type="molecule type" value="Genomic_DNA"/>
</dbReference>
<dbReference type="PROSITE" id="PS51732">
    <property type="entry name" value="ASN_GLN_ASE_3"/>
    <property type="match status" value="1"/>
</dbReference>
<name>A0A3P3DW34_9RHOB</name>
<evidence type="ECO:0000259" key="5">
    <source>
        <dbReference type="Pfam" id="PF00710"/>
    </source>
</evidence>
<dbReference type="SFLD" id="SFLDS00057">
    <property type="entry name" value="Glutaminase/Asparaginase"/>
    <property type="match status" value="1"/>
</dbReference>
<sequence length="325" mass="33785">MADIFIGTLGGTIAMTRAAGEGGVTPKLTAADLLAAVPGLDPGLSVQSESVLQLASASLSLRDMGRVLAWANQAAAQGARAVILTQGTDSMEETSWFLDLFWAHDCPLIVTGAMRAADGAGPDGPANLAAALRVAQSETARGRGVMVVMNEVIHSAKRLRKTDSLSTDTFSSGTTGPLGRVIEGAPVWFRPPQPRDPLPAPQSFEHDVAILSFGIGQSASLLIHALTAPEFSAVVLAGFGSGHLPADLMAHLDTSTRPVIYCSRCADGPATRATYGYPGSEIDLQARGVWPGDWLGPLKARILIWAIQAAGLADPRAAFEARAGV</sequence>
<keyword evidence="2" id="KW-0378">Hydrolase</keyword>
<comment type="caution">
    <text evidence="7">The sequence shown here is derived from an EMBL/GenBank/DDBJ whole genome shotgun (WGS) entry which is preliminary data.</text>
</comment>
<feature type="domain" description="L-asparaginase N-terminal" evidence="5">
    <location>
        <begin position="4"/>
        <end position="190"/>
    </location>
</feature>
<dbReference type="InterPro" id="IPR037152">
    <property type="entry name" value="L-asparaginase_N_sf"/>
</dbReference>
<dbReference type="Pfam" id="PF17763">
    <property type="entry name" value="Asparaginase_C"/>
    <property type="match status" value="1"/>
</dbReference>
<reference evidence="7 8" key="1">
    <citation type="submission" date="2018-11" db="EMBL/GenBank/DDBJ databases">
        <title>Gemmobacter sp. nov., YIM 102744-1 draft genome.</title>
        <authorList>
            <person name="Li G."/>
            <person name="Jiang Y."/>
        </authorList>
    </citation>
    <scope>NUCLEOTIDE SEQUENCE [LARGE SCALE GENOMIC DNA]</scope>
    <source>
        <strain evidence="7 8">YIM 102744-1</strain>
    </source>
</reference>
<evidence type="ECO:0000256" key="4">
    <source>
        <dbReference type="PIRSR" id="PIRSR001220-2"/>
    </source>
</evidence>
<evidence type="ECO:0000256" key="1">
    <source>
        <dbReference type="ARBA" id="ARBA00010518"/>
    </source>
</evidence>
<evidence type="ECO:0000313" key="8">
    <source>
        <dbReference type="Proteomes" id="UP000282125"/>
    </source>
</evidence>
<organism evidence="7 8">
    <name type="scientific">Falsigemmobacter faecalis</name>
    <dbReference type="NCBI Taxonomy" id="2488730"/>
    <lineage>
        <taxon>Bacteria</taxon>
        <taxon>Pseudomonadati</taxon>
        <taxon>Pseudomonadota</taxon>
        <taxon>Alphaproteobacteria</taxon>
        <taxon>Rhodobacterales</taxon>
        <taxon>Paracoccaceae</taxon>
        <taxon>Falsigemmobacter</taxon>
    </lineage>
</organism>
<dbReference type="PANTHER" id="PTHR11707:SF28">
    <property type="entry name" value="60 KDA LYSOPHOSPHOLIPASE"/>
    <property type="match status" value="1"/>
</dbReference>
<dbReference type="Gene3D" id="3.40.50.1170">
    <property type="entry name" value="L-asparaginase, N-terminal domain"/>
    <property type="match status" value="1"/>
</dbReference>
<feature type="active site" description="O-isoaspartyl threonine intermediate" evidence="3">
    <location>
        <position position="12"/>
    </location>
</feature>
<dbReference type="InterPro" id="IPR027474">
    <property type="entry name" value="L-asparaginase_N"/>
</dbReference>
<dbReference type="GO" id="GO:0006528">
    <property type="term" value="P:asparagine metabolic process"/>
    <property type="evidence" value="ECO:0007669"/>
    <property type="project" value="InterPro"/>
</dbReference>
<dbReference type="Proteomes" id="UP000282125">
    <property type="component" value="Unassembled WGS sequence"/>
</dbReference>
<feature type="domain" description="Asparaginase/glutaminase C-terminal" evidence="6">
    <location>
        <begin position="207"/>
        <end position="310"/>
    </location>
</feature>
<comment type="similarity">
    <text evidence="1">Belongs to the asparaginase 1 family.</text>
</comment>
<dbReference type="GO" id="GO:0004067">
    <property type="term" value="F:asparaginase activity"/>
    <property type="evidence" value="ECO:0007669"/>
    <property type="project" value="UniProtKB-UniRule"/>
</dbReference>
<dbReference type="PANTHER" id="PTHR11707">
    <property type="entry name" value="L-ASPARAGINASE"/>
    <property type="match status" value="1"/>
</dbReference>
<dbReference type="InterPro" id="IPR036152">
    <property type="entry name" value="Asp/glu_Ase-like_sf"/>
</dbReference>
<dbReference type="Pfam" id="PF00710">
    <property type="entry name" value="Asparaginase"/>
    <property type="match status" value="1"/>
</dbReference>
<proteinExistence type="inferred from homology"/>
<protein>
    <submittedName>
        <fullName evidence="7">Asparaginase</fullName>
    </submittedName>
</protein>
<dbReference type="OrthoDB" id="9788068at2"/>
<dbReference type="RefSeq" id="WP_124963294.1">
    <property type="nucleotide sequence ID" value="NZ_RRAZ01000002.1"/>
</dbReference>
<dbReference type="PRINTS" id="PR00139">
    <property type="entry name" value="ASNGLNASE"/>
</dbReference>
<keyword evidence="8" id="KW-1185">Reference proteome</keyword>
<evidence type="ECO:0000256" key="2">
    <source>
        <dbReference type="ARBA" id="ARBA00022801"/>
    </source>
</evidence>
<dbReference type="SMART" id="SM00870">
    <property type="entry name" value="Asparaginase"/>
    <property type="match status" value="1"/>
</dbReference>
<dbReference type="InterPro" id="IPR004550">
    <property type="entry name" value="AsnASE_II"/>
</dbReference>
<feature type="binding site" evidence="4">
    <location>
        <begin position="88"/>
        <end position="89"/>
    </location>
    <ligand>
        <name>substrate</name>
    </ligand>
</feature>
<feature type="binding site" evidence="4">
    <location>
        <position position="56"/>
    </location>
    <ligand>
        <name>substrate</name>
    </ligand>
</feature>
<evidence type="ECO:0000313" key="7">
    <source>
        <dbReference type="EMBL" id="RRH78204.1"/>
    </source>
</evidence>
<dbReference type="AlphaFoldDB" id="A0A3P3DW34"/>
<evidence type="ECO:0000256" key="3">
    <source>
        <dbReference type="PIRSR" id="PIRSR001220-1"/>
    </source>
</evidence>
<dbReference type="InterPro" id="IPR006034">
    <property type="entry name" value="Asparaginase/glutaminase-like"/>
</dbReference>
<dbReference type="SUPFAM" id="SSF53774">
    <property type="entry name" value="Glutaminase/Asparaginase"/>
    <property type="match status" value="1"/>
</dbReference>
<dbReference type="InterPro" id="IPR027473">
    <property type="entry name" value="L-asparaginase_C"/>
</dbReference>
<dbReference type="PIRSF" id="PIRSF001220">
    <property type="entry name" value="L-ASNase_gatD"/>
    <property type="match status" value="1"/>
</dbReference>
<dbReference type="Gene3D" id="3.40.50.40">
    <property type="match status" value="1"/>
</dbReference>
<gene>
    <name evidence="7" type="ORF">EG244_01795</name>
</gene>
<dbReference type="InterPro" id="IPR040919">
    <property type="entry name" value="Asparaginase_C"/>
</dbReference>